<dbReference type="InterPro" id="IPR036237">
    <property type="entry name" value="Xyl_isomerase-like_sf"/>
</dbReference>
<dbReference type="Pfam" id="PF01261">
    <property type="entry name" value="AP_endonuc_2"/>
    <property type="match status" value="1"/>
</dbReference>
<evidence type="ECO:0000313" key="3">
    <source>
        <dbReference type="Proteomes" id="UP001595607"/>
    </source>
</evidence>
<protein>
    <submittedName>
        <fullName evidence="2">Sugar phosphate isomerase/epimerase family protein</fullName>
    </submittedName>
</protein>
<dbReference type="RefSeq" id="WP_189575047.1">
    <property type="nucleotide sequence ID" value="NZ_BMXU01000002.1"/>
</dbReference>
<proteinExistence type="predicted"/>
<dbReference type="GO" id="GO:0016853">
    <property type="term" value="F:isomerase activity"/>
    <property type="evidence" value="ECO:0007669"/>
    <property type="project" value="UniProtKB-KW"/>
</dbReference>
<dbReference type="PANTHER" id="PTHR12110:SF21">
    <property type="entry name" value="XYLOSE ISOMERASE-LIKE TIM BARREL DOMAIN-CONTAINING PROTEIN"/>
    <property type="match status" value="1"/>
</dbReference>
<dbReference type="EMBL" id="JBHRVA010000003">
    <property type="protein sequence ID" value="MFC3302957.1"/>
    <property type="molecule type" value="Genomic_DNA"/>
</dbReference>
<organism evidence="2 3">
    <name type="scientific">Parvularcula lutaonensis</name>
    <dbReference type="NCBI Taxonomy" id="491923"/>
    <lineage>
        <taxon>Bacteria</taxon>
        <taxon>Pseudomonadati</taxon>
        <taxon>Pseudomonadota</taxon>
        <taxon>Alphaproteobacteria</taxon>
        <taxon>Parvularculales</taxon>
        <taxon>Parvularculaceae</taxon>
        <taxon>Parvularcula</taxon>
    </lineage>
</organism>
<sequence>MKLAVSNIAWEQDDEAAVLEALRRHGTSGVEVAPSKIWPEWEGATPAAATAQAARYADLGFSVPALQAILFGKPDLQVFGDGASRAALLDHLEFVSELAGSFGAKVLVFGSPRNRDPGDMPAHEAFERGADFFRAAAERAHAHGTIIGLEPNPRTYACRFLTSWRDVKRMVEAVGHDALGTHLDVACIKLEDDEPAEAVRECGEAIAHFHITEPDLGGFSEPSMPHAEVAIALREVQYDRWLSVEMRPAPDPVSAVDTALQFVTRHYG</sequence>
<gene>
    <name evidence="2" type="ORF">ACFONP_09460</name>
</gene>
<reference evidence="3" key="1">
    <citation type="journal article" date="2019" name="Int. J. Syst. Evol. Microbiol.">
        <title>The Global Catalogue of Microorganisms (GCM) 10K type strain sequencing project: providing services to taxonomists for standard genome sequencing and annotation.</title>
        <authorList>
            <consortium name="The Broad Institute Genomics Platform"/>
            <consortium name="The Broad Institute Genome Sequencing Center for Infectious Disease"/>
            <person name="Wu L."/>
            <person name="Ma J."/>
        </authorList>
    </citation>
    <scope>NUCLEOTIDE SEQUENCE [LARGE SCALE GENOMIC DNA]</scope>
    <source>
        <strain evidence="3">KCTC 22245</strain>
    </source>
</reference>
<accession>A0ABV7MDU4</accession>
<dbReference type="InterPro" id="IPR013022">
    <property type="entry name" value="Xyl_isomerase-like_TIM-brl"/>
</dbReference>
<evidence type="ECO:0000313" key="2">
    <source>
        <dbReference type="EMBL" id="MFC3302957.1"/>
    </source>
</evidence>
<dbReference type="InterPro" id="IPR050312">
    <property type="entry name" value="IolE/XylAMocC-like"/>
</dbReference>
<feature type="domain" description="Xylose isomerase-like TIM barrel" evidence="1">
    <location>
        <begin position="19"/>
        <end position="262"/>
    </location>
</feature>
<keyword evidence="2" id="KW-0413">Isomerase</keyword>
<dbReference type="Gene3D" id="3.20.20.150">
    <property type="entry name" value="Divalent-metal-dependent TIM barrel enzymes"/>
    <property type="match status" value="1"/>
</dbReference>
<comment type="caution">
    <text evidence="2">The sequence shown here is derived from an EMBL/GenBank/DDBJ whole genome shotgun (WGS) entry which is preliminary data.</text>
</comment>
<name>A0ABV7MDU4_9PROT</name>
<evidence type="ECO:0000259" key="1">
    <source>
        <dbReference type="Pfam" id="PF01261"/>
    </source>
</evidence>
<dbReference type="PANTHER" id="PTHR12110">
    <property type="entry name" value="HYDROXYPYRUVATE ISOMERASE"/>
    <property type="match status" value="1"/>
</dbReference>
<dbReference type="SUPFAM" id="SSF51658">
    <property type="entry name" value="Xylose isomerase-like"/>
    <property type="match status" value="1"/>
</dbReference>
<keyword evidence="3" id="KW-1185">Reference proteome</keyword>
<dbReference type="Proteomes" id="UP001595607">
    <property type="component" value="Unassembled WGS sequence"/>
</dbReference>